<accession>A0A2H0WQ97</accession>
<protein>
    <recommendedName>
        <fullName evidence="3">DDH domain-containing protein</fullName>
    </recommendedName>
</protein>
<gene>
    <name evidence="1" type="ORF">COT65_00600</name>
</gene>
<organism evidence="1 2">
    <name type="scientific">Candidatus Shapirobacteria bacterium CG09_land_8_20_14_0_10_47_13</name>
    <dbReference type="NCBI Taxonomy" id="1974481"/>
    <lineage>
        <taxon>Bacteria</taxon>
        <taxon>Candidatus Shapironibacteriota</taxon>
    </lineage>
</organism>
<sequence>MVNPKDETFLKNKLSSAQSILILLAQNPGYDEVAAGLSLFLALKKSQKQITIVSPSAMTVEFSSLVAVDKIRTKIEGRNLLVSFDYVEESVEKVSYNIENGKFNLVIQSKEGFPPLAAENVQYSANGGKADLVITIGIEVAANLGAFYKDNPELFKEEKMVAINIGEAAAISEKMAGLISRTGLPVDADIATNLIQGIESATKGFSQEAVGADTFEAMAFCLRAGGKRANAAAVKTVAPKPAPEWLEPKIYKGNTQI</sequence>
<comment type="caution">
    <text evidence="1">The sequence shown here is derived from an EMBL/GenBank/DDBJ whole genome shotgun (WGS) entry which is preliminary data.</text>
</comment>
<dbReference type="Gene3D" id="3.90.1640.10">
    <property type="entry name" value="inorganic pyrophosphatase (n-terminal core)"/>
    <property type="match status" value="2"/>
</dbReference>
<proteinExistence type="predicted"/>
<evidence type="ECO:0008006" key="3">
    <source>
        <dbReference type="Google" id="ProtNLM"/>
    </source>
</evidence>
<dbReference type="SUPFAM" id="SSF64182">
    <property type="entry name" value="DHH phosphoesterases"/>
    <property type="match status" value="1"/>
</dbReference>
<evidence type="ECO:0000313" key="1">
    <source>
        <dbReference type="EMBL" id="PIS14108.1"/>
    </source>
</evidence>
<reference evidence="2" key="1">
    <citation type="submission" date="2017-09" db="EMBL/GenBank/DDBJ databases">
        <title>Depth-based differentiation of microbial function through sediment-hosted aquifers and enrichment of novel symbionts in the deep terrestrial subsurface.</title>
        <authorList>
            <person name="Probst A.J."/>
            <person name="Ladd B."/>
            <person name="Jarett J.K."/>
            <person name="Geller-Mcgrath D.E."/>
            <person name="Sieber C.M.K."/>
            <person name="Emerson J.B."/>
            <person name="Anantharaman K."/>
            <person name="Thomas B.C."/>
            <person name="Malmstrom R."/>
            <person name="Stieglmeier M."/>
            <person name="Klingl A."/>
            <person name="Woyke T."/>
            <person name="Ryan C.M."/>
            <person name="Banfield J.F."/>
        </authorList>
    </citation>
    <scope>NUCLEOTIDE SEQUENCE [LARGE SCALE GENOMIC DNA]</scope>
</reference>
<dbReference type="InterPro" id="IPR038763">
    <property type="entry name" value="DHH_sf"/>
</dbReference>
<dbReference type="EMBL" id="PEZJ01000008">
    <property type="protein sequence ID" value="PIS14108.1"/>
    <property type="molecule type" value="Genomic_DNA"/>
</dbReference>
<dbReference type="AlphaFoldDB" id="A0A2H0WQ97"/>
<evidence type="ECO:0000313" key="2">
    <source>
        <dbReference type="Proteomes" id="UP000230033"/>
    </source>
</evidence>
<name>A0A2H0WQ97_9BACT</name>
<dbReference type="Proteomes" id="UP000230033">
    <property type="component" value="Unassembled WGS sequence"/>
</dbReference>